<dbReference type="PROSITE" id="PS51257">
    <property type="entry name" value="PROKAR_LIPOPROTEIN"/>
    <property type="match status" value="1"/>
</dbReference>
<evidence type="ECO:0000256" key="4">
    <source>
        <dbReference type="ARBA" id="ARBA00022764"/>
    </source>
</evidence>
<evidence type="ECO:0000313" key="6">
    <source>
        <dbReference type="EMBL" id="MBP2473593.1"/>
    </source>
</evidence>
<dbReference type="PANTHER" id="PTHR30006">
    <property type="entry name" value="THIAMINE-BINDING PERIPLASMIC PROTEIN-RELATED"/>
    <property type="match status" value="1"/>
</dbReference>
<comment type="caution">
    <text evidence="6">The sequence shown here is derived from an EMBL/GenBank/DDBJ whole genome shotgun (WGS) entry which is preliminary data.</text>
</comment>
<evidence type="ECO:0000256" key="3">
    <source>
        <dbReference type="ARBA" id="ARBA00022729"/>
    </source>
</evidence>
<evidence type="ECO:0000256" key="2">
    <source>
        <dbReference type="ARBA" id="ARBA00022448"/>
    </source>
</evidence>
<dbReference type="Pfam" id="PF13343">
    <property type="entry name" value="SBP_bac_6"/>
    <property type="match status" value="1"/>
</dbReference>
<dbReference type="Gene3D" id="3.40.190.10">
    <property type="entry name" value="Periplasmic binding protein-like II"/>
    <property type="match status" value="2"/>
</dbReference>
<accession>A0ABS5AAI2</accession>
<feature type="signal peptide" evidence="5">
    <location>
        <begin position="1"/>
        <end position="20"/>
    </location>
</feature>
<name>A0ABS5AAI2_9PSEU</name>
<dbReference type="EMBL" id="JAGIOO010000001">
    <property type="protein sequence ID" value="MBP2473593.1"/>
    <property type="molecule type" value="Genomic_DNA"/>
</dbReference>
<organism evidence="6 7">
    <name type="scientific">Crossiella equi</name>
    <dbReference type="NCBI Taxonomy" id="130796"/>
    <lineage>
        <taxon>Bacteria</taxon>
        <taxon>Bacillati</taxon>
        <taxon>Actinomycetota</taxon>
        <taxon>Actinomycetes</taxon>
        <taxon>Pseudonocardiales</taxon>
        <taxon>Pseudonocardiaceae</taxon>
        <taxon>Crossiella</taxon>
    </lineage>
</organism>
<keyword evidence="2" id="KW-0813">Transport</keyword>
<proteinExistence type="predicted"/>
<keyword evidence="7" id="KW-1185">Reference proteome</keyword>
<dbReference type="Proteomes" id="UP001519363">
    <property type="component" value="Unassembled WGS sequence"/>
</dbReference>
<comment type="subcellular location">
    <subcellularLocation>
        <location evidence="1">Periplasm</location>
    </subcellularLocation>
</comment>
<protein>
    <submittedName>
        <fullName evidence="6">2-aminoethylphosphonate transport system substrate-binding protein</fullName>
    </submittedName>
</protein>
<keyword evidence="4" id="KW-0574">Periplasm</keyword>
<keyword evidence="3 5" id="KW-0732">Signal</keyword>
<sequence>MRRVLAATFALLLLASGCGGTGGGGGSDTVVVYSADGLKDWYAKRFAEFTQRTGVKVNVVEDGSGGIVSRMEKERANPQADVLVTLPPFAQRAARLGLLAEHAVPGADQATDRDPGNRHAAMVNNYLVMVYNPDRATPAPRTWDDLLEPRFKGKLQYSTPGQAGDGTAVLLQLQHVFGPDGALEYLKRLEANNVGPSASTGKLQPKVAKGELFVANGDLQMNLALINNDKANMRIFFPANAAGERSTFAIPYHAGLAANAPHGESAKKLLAFLFSPEVQRTAPEGFGTPGRADVRAEGELADRIRAELSGVVLWQPDWTAVLDRLETDLAAYGKAVGR</sequence>
<evidence type="ECO:0000313" key="7">
    <source>
        <dbReference type="Proteomes" id="UP001519363"/>
    </source>
</evidence>
<dbReference type="SUPFAM" id="SSF53850">
    <property type="entry name" value="Periplasmic binding protein-like II"/>
    <property type="match status" value="1"/>
</dbReference>
<gene>
    <name evidence="6" type="ORF">JOF53_002465</name>
</gene>
<dbReference type="PANTHER" id="PTHR30006:SF3">
    <property type="entry name" value="THIAMINE-BINDING PERIPLASMIC PROTEIN"/>
    <property type="match status" value="1"/>
</dbReference>
<evidence type="ECO:0000256" key="5">
    <source>
        <dbReference type="SAM" id="SignalP"/>
    </source>
</evidence>
<dbReference type="NCBIfam" id="NF011620">
    <property type="entry name" value="PRK15046.1"/>
    <property type="match status" value="1"/>
</dbReference>
<evidence type="ECO:0000256" key="1">
    <source>
        <dbReference type="ARBA" id="ARBA00004418"/>
    </source>
</evidence>
<feature type="chain" id="PRO_5046700056" evidence="5">
    <location>
        <begin position="21"/>
        <end position="338"/>
    </location>
</feature>
<reference evidence="6 7" key="1">
    <citation type="submission" date="2021-03" db="EMBL/GenBank/DDBJ databases">
        <title>Sequencing the genomes of 1000 actinobacteria strains.</title>
        <authorList>
            <person name="Klenk H.-P."/>
        </authorList>
    </citation>
    <scope>NUCLEOTIDE SEQUENCE [LARGE SCALE GENOMIC DNA]</scope>
    <source>
        <strain evidence="6 7">DSM 44580</strain>
    </source>
</reference>
<dbReference type="RefSeq" id="WP_086783760.1">
    <property type="nucleotide sequence ID" value="NZ_JAGIOO010000001.1"/>
</dbReference>